<proteinExistence type="evidence at protein level"/>
<evidence type="ECO:0000256" key="18">
    <source>
        <dbReference type="ARBA" id="ARBA00093193"/>
    </source>
</evidence>
<dbReference type="EMBL" id="QBIY01012749">
    <property type="protein sequence ID" value="RXN17366.1"/>
    <property type="molecule type" value="Genomic_DNA"/>
</dbReference>
<evidence type="ECO:0000313" key="23">
    <source>
        <dbReference type="Proteomes" id="UP000290572"/>
    </source>
</evidence>
<feature type="transmembrane region" description="Helical" evidence="20">
    <location>
        <begin position="336"/>
        <end position="355"/>
    </location>
</feature>
<keyword evidence="9" id="KW-1015">Disulfide bond</keyword>
<feature type="transmembrane region" description="Helical" evidence="20">
    <location>
        <begin position="198"/>
        <end position="219"/>
    </location>
</feature>
<dbReference type="SUPFAM" id="SSF55811">
    <property type="entry name" value="Nudix"/>
    <property type="match status" value="1"/>
</dbReference>
<evidence type="ECO:0000256" key="20">
    <source>
        <dbReference type="SAM" id="Phobius"/>
    </source>
</evidence>
<evidence type="ECO:0000259" key="21">
    <source>
        <dbReference type="PROSITE" id="PS51462"/>
    </source>
</evidence>
<evidence type="ECO:0000313" key="22">
    <source>
        <dbReference type="EMBL" id="RXN17366.1"/>
    </source>
</evidence>
<keyword evidence="3" id="KW-0813">Transport</keyword>
<dbReference type="InterPro" id="IPR000086">
    <property type="entry name" value="NUDIX_hydrolase_dom"/>
</dbReference>
<evidence type="ECO:0000256" key="17">
    <source>
        <dbReference type="ARBA" id="ARBA00083296"/>
    </source>
</evidence>
<evidence type="ECO:0000256" key="1">
    <source>
        <dbReference type="ARBA" id="ARBA00004424"/>
    </source>
</evidence>
<feature type="transmembrane region" description="Helical" evidence="20">
    <location>
        <begin position="136"/>
        <end position="154"/>
    </location>
</feature>
<feature type="transmembrane region" description="Helical" evidence="20">
    <location>
        <begin position="239"/>
        <end position="264"/>
    </location>
</feature>
<organism evidence="22 23">
    <name type="scientific">Labeo rohita</name>
    <name type="common">Indian major carp</name>
    <name type="synonym">Cyprinus rohita</name>
    <dbReference type="NCBI Taxonomy" id="84645"/>
    <lineage>
        <taxon>Eukaryota</taxon>
        <taxon>Metazoa</taxon>
        <taxon>Chordata</taxon>
        <taxon>Craniata</taxon>
        <taxon>Vertebrata</taxon>
        <taxon>Euteleostomi</taxon>
        <taxon>Actinopterygii</taxon>
        <taxon>Neopterygii</taxon>
        <taxon>Teleostei</taxon>
        <taxon>Ostariophysi</taxon>
        <taxon>Cypriniformes</taxon>
        <taxon>Cyprinidae</taxon>
        <taxon>Labeoninae</taxon>
        <taxon>Labeonini</taxon>
        <taxon>Labeo</taxon>
    </lineage>
</organism>
<feature type="region of interest" description="Disordered" evidence="19">
    <location>
        <begin position="1"/>
        <end position="26"/>
    </location>
</feature>
<comment type="subcellular location">
    <subcellularLocation>
        <location evidence="1">Apical cell membrane</location>
        <topology evidence="1">Multi-pass membrane protein</topology>
    </subcellularLocation>
</comment>
<keyword evidence="7 20" id="KW-1133">Transmembrane helix</keyword>
<evidence type="ECO:0000256" key="19">
    <source>
        <dbReference type="SAM" id="MobiDB-lite"/>
    </source>
</evidence>
<evidence type="ECO:0000256" key="16">
    <source>
        <dbReference type="ARBA" id="ARBA00079910"/>
    </source>
</evidence>
<feature type="transmembrane region" description="Helical" evidence="20">
    <location>
        <begin position="367"/>
        <end position="386"/>
    </location>
</feature>
<feature type="domain" description="Nudix hydrolase" evidence="21">
    <location>
        <begin position="464"/>
        <end position="736"/>
    </location>
</feature>
<keyword evidence="24" id="KW-1267">Proteomics identification</keyword>
<comment type="catalytic activity">
    <reaction evidence="18">
        <text>L-phenylalanine(out) + L-arginine(in) = L-phenylalanine(in) + L-arginine(out)</text>
        <dbReference type="Rhea" id="RHEA:71067"/>
        <dbReference type="ChEBI" id="CHEBI:32682"/>
        <dbReference type="ChEBI" id="CHEBI:58095"/>
    </reaction>
    <physiologicalReaction direction="left-to-right" evidence="18">
        <dbReference type="Rhea" id="RHEA:71068"/>
    </physiologicalReaction>
</comment>
<feature type="transmembrane region" description="Helical" evidence="20">
    <location>
        <begin position="398"/>
        <end position="417"/>
    </location>
</feature>
<evidence type="ECO:0000256" key="3">
    <source>
        <dbReference type="ARBA" id="ARBA00022448"/>
    </source>
</evidence>
<dbReference type="FunFam" id="1.20.1740.10:FF:000015">
    <property type="entry name" value="B(0,+)-type amino acid transporter 1"/>
    <property type="match status" value="1"/>
</dbReference>
<dbReference type="InterPro" id="IPR015797">
    <property type="entry name" value="NUDIX_hydrolase-like_dom_sf"/>
</dbReference>
<dbReference type="Proteomes" id="UP000290572">
    <property type="component" value="Unassembled WGS sequence"/>
</dbReference>
<keyword evidence="5" id="KW-0597">Phosphoprotein</keyword>
<evidence type="ECO:0000256" key="8">
    <source>
        <dbReference type="ARBA" id="ARBA00023136"/>
    </source>
</evidence>
<keyword evidence="4" id="KW-1003">Cell membrane</keyword>
<feature type="transmembrane region" description="Helical" evidence="20">
    <location>
        <begin position="166"/>
        <end position="186"/>
    </location>
</feature>
<evidence type="ECO:0000256" key="15">
    <source>
        <dbReference type="ARBA" id="ARBA00074336"/>
    </source>
</evidence>
<dbReference type="PROSITE" id="PS51462">
    <property type="entry name" value="NUDIX"/>
    <property type="match status" value="1"/>
</dbReference>
<dbReference type="GO" id="GO:0015179">
    <property type="term" value="F:L-amino acid transmembrane transporter activity"/>
    <property type="evidence" value="ECO:0007669"/>
    <property type="project" value="TreeGrafter"/>
</dbReference>
<dbReference type="AlphaFoldDB" id="A0A498ME32"/>
<reference evidence="22 23" key="1">
    <citation type="submission" date="2018-03" db="EMBL/GenBank/DDBJ databases">
        <title>Draft genome sequence of Rohu Carp (Labeo rohita).</title>
        <authorList>
            <person name="Das P."/>
            <person name="Kushwaha B."/>
            <person name="Joshi C.G."/>
            <person name="Kumar D."/>
            <person name="Nagpure N.S."/>
            <person name="Sahoo L."/>
            <person name="Das S.P."/>
            <person name="Bit A."/>
            <person name="Patnaik S."/>
            <person name="Meher P.K."/>
            <person name="Jayasankar P."/>
            <person name="Koringa P.G."/>
            <person name="Patel N.V."/>
            <person name="Hinsu A.T."/>
            <person name="Kumar R."/>
            <person name="Pandey M."/>
            <person name="Agarwal S."/>
            <person name="Srivastava S."/>
            <person name="Singh M."/>
            <person name="Iquebal M.A."/>
            <person name="Jaiswal S."/>
            <person name="Angadi U.B."/>
            <person name="Kumar N."/>
            <person name="Raza M."/>
            <person name="Shah T.M."/>
            <person name="Rai A."/>
            <person name="Jena J.K."/>
        </authorList>
    </citation>
    <scope>NUCLEOTIDE SEQUENCE [LARGE SCALE GENOMIC DNA]</scope>
    <source>
        <strain evidence="22">DASCIFA01</strain>
        <tissue evidence="22">Testis</tissue>
    </source>
</reference>
<sequence>MDEDLKKPSPHNGSVSGALDDKKQDQPKAAALQKNKTFGNGLIDLSLNAEKLRGLRVRVCMCVCAGALCYAELGTMIPKSGGEYPYLMDGFGPVLAYLYSWTTIIVLKPSSFAIIALSCAEYASTPFYPGCTPPQVVTKCLAAACILIITLINCLSVKLAYRVQNFFTAAKLLIIVVIIVSGIVLLAQGNTQNLRDPFAGATTSFGAIGLAFYNGLWAYDGWNQLNFITEELKNPYRNLPLAIIIGIPLVTVCYIFVNVAYFSVMTPTELLQSPAVAVTFGDRVLYPLSWIVPLFVVFSTFGAANGSCFTAGRLTYVAGREGHMVRIMSFISVTRYTPSPALIFNGILSIIYIMPADINTLINYFSFAQWVFYGLTCLALIVMRFTRKELKRPVKVPIIIPVVVVIVSCYLVLAPIIDQPEWEYLYCSLFIVGGLLLYVPLIYYKFSWTRRIMNRVKMNTALKHWREAATVILAAGLRHGQSADSLKTGLEKVTDIAHKSAFDYEVLLLKRSGKSGFMPNAYVFPGGLVDASDFSSEWQEIFKSFMKAPNYGIGVVKQSPETRPPIFATDRAKLGSPIPGDVAFRICAVRETFEESGVLLAVPKQEESGIRGHTDDARSDAQPALTRLSGLWDNDVLSKWRSLVIGNSANFIKMCKELECLPNIWALHEWGNWLTPIGLYGKQRRYDTAFYICCLNETPHTLQDEKEIVHFKWSTPSEVLHSYKLKEMWIAPPQFYDLGRMCRFSYLKDLHRFAWQRSLEGCEQWLPVYLKASDCFASILPGDVLYPKNVDPTGKSGGMMKTEKSLEELQQDSANLHRIVGQDLYSISVQMNITPKYNHLSPLCGTDVDNPSKNHSKL</sequence>
<evidence type="ECO:0000256" key="10">
    <source>
        <dbReference type="ARBA" id="ARBA00051323"/>
    </source>
</evidence>
<comment type="caution">
    <text evidence="22">The sequence shown here is derived from an EMBL/GenBank/DDBJ whole genome shotgun (WGS) entry which is preliminary data.</text>
</comment>
<comment type="catalytic activity">
    <reaction evidence="12">
        <text>L-histidine(out) + L-arginine(in) = L-histidine(in) + L-arginine(out)</text>
        <dbReference type="Rhea" id="RHEA:71063"/>
        <dbReference type="ChEBI" id="CHEBI:32682"/>
        <dbReference type="ChEBI" id="CHEBI:57595"/>
    </reaction>
    <physiologicalReaction direction="left-to-right" evidence="12">
        <dbReference type="Rhea" id="RHEA:71064"/>
    </physiologicalReaction>
</comment>
<dbReference type="Pfam" id="PF13520">
    <property type="entry name" value="AA_permease_2"/>
    <property type="match status" value="1"/>
</dbReference>
<evidence type="ECO:0000256" key="12">
    <source>
        <dbReference type="ARBA" id="ARBA00051835"/>
    </source>
</evidence>
<protein>
    <recommendedName>
        <fullName evidence="15">b(0,+)-type amino acid transporter 1</fullName>
    </recommendedName>
    <alternativeName>
        <fullName evidence="16">Glycoprotein-associated amino acid transporter b0,+AT1</fullName>
    </alternativeName>
    <alternativeName>
        <fullName evidence="17">Solute carrier family 7 member 9</fullName>
    </alternativeName>
</protein>
<dbReference type="GO" id="GO:0016324">
    <property type="term" value="C:apical plasma membrane"/>
    <property type="evidence" value="ECO:0007669"/>
    <property type="project" value="UniProtKB-SubCell"/>
</dbReference>
<dbReference type="Gene3D" id="1.20.1740.10">
    <property type="entry name" value="Amino acid/polyamine transporter I"/>
    <property type="match status" value="1"/>
</dbReference>
<dbReference type="PANTHER" id="PTHR11785">
    <property type="entry name" value="AMINO ACID TRANSPORTER"/>
    <property type="match status" value="1"/>
</dbReference>
<feature type="transmembrane region" description="Helical" evidence="20">
    <location>
        <begin position="94"/>
        <end position="116"/>
    </location>
</feature>
<feature type="transmembrane region" description="Helical" evidence="20">
    <location>
        <begin position="284"/>
        <end position="304"/>
    </location>
</feature>
<evidence type="ECO:0007829" key="24">
    <source>
        <dbReference type="PeptideAtlas" id="A0A498ME32"/>
    </source>
</evidence>
<evidence type="ECO:0000256" key="6">
    <source>
        <dbReference type="ARBA" id="ARBA00022692"/>
    </source>
</evidence>
<evidence type="ECO:0000256" key="14">
    <source>
        <dbReference type="ARBA" id="ARBA00052732"/>
    </source>
</evidence>
<evidence type="ECO:0000256" key="4">
    <source>
        <dbReference type="ARBA" id="ARBA00022475"/>
    </source>
</evidence>
<name>A0A498ME32_LABRO</name>
<evidence type="ECO:0000256" key="11">
    <source>
        <dbReference type="ARBA" id="ARBA00051814"/>
    </source>
</evidence>
<dbReference type="STRING" id="84645.A0A498ME32"/>
<dbReference type="Gene3D" id="3.90.79.10">
    <property type="entry name" value="Nucleoside Triphosphate Pyrophosphohydrolase"/>
    <property type="match status" value="1"/>
</dbReference>
<keyword evidence="6 20" id="KW-0812">Transmembrane</keyword>
<comment type="catalytic activity">
    <reaction evidence="13">
        <text>L-cysteine(out) + L-arginine(in) = L-cysteine(in) + L-arginine(out)</text>
        <dbReference type="Rhea" id="RHEA:71071"/>
        <dbReference type="ChEBI" id="CHEBI:32682"/>
        <dbReference type="ChEBI" id="CHEBI:35235"/>
    </reaction>
    <physiologicalReaction direction="left-to-right" evidence="13">
        <dbReference type="Rhea" id="RHEA:71072"/>
    </physiologicalReaction>
</comment>
<evidence type="ECO:0000256" key="2">
    <source>
        <dbReference type="ARBA" id="ARBA00009523"/>
    </source>
</evidence>
<evidence type="ECO:0000256" key="13">
    <source>
        <dbReference type="ARBA" id="ARBA00052179"/>
    </source>
</evidence>
<keyword evidence="23" id="KW-1185">Reference proteome</keyword>
<evidence type="ECO:0000256" key="9">
    <source>
        <dbReference type="ARBA" id="ARBA00023157"/>
    </source>
</evidence>
<comment type="similarity">
    <text evidence="2">Belongs to the amino acid-polyamine-organocation (APC) superfamily.</text>
</comment>
<comment type="catalytic activity">
    <reaction evidence="11">
        <text>L-cystine(out) + L-arginine(in) = L-cystine(in) + L-arginine(out)</text>
        <dbReference type="Rhea" id="RHEA:71075"/>
        <dbReference type="ChEBI" id="CHEBI:32682"/>
        <dbReference type="ChEBI" id="CHEBI:35491"/>
    </reaction>
    <physiologicalReaction direction="left-to-right" evidence="11">
        <dbReference type="Rhea" id="RHEA:71076"/>
    </physiologicalReaction>
</comment>
<dbReference type="PANTHER" id="PTHR11785:SF354">
    <property type="entry name" value="B(0,+)-TYPE AMINO ACID TRANSPORTER 1"/>
    <property type="match status" value="1"/>
</dbReference>
<gene>
    <name evidence="22" type="ORF">ROHU_037010</name>
</gene>
<dbReference type="InterPro" id="IPR002293">
    <property type="entry name" value="AA/rel_permease1"/>
</dbReference>
<comment type="catalytic activity">
    <reaction evidence="10">
        <text>L-lysine(out) + L-arginine(in) = L-lysine(in) + L-arginine(out)</text>
        <dbReference type="Rhea" id="RHEA:70827"/>
        <dbReference type="ChEBI" id="CHEBI:32551"/>
        <dbReference type="ChEBI" id="CHEBI:32682"/>
    </reaction>
    <physiologicalReaction direction="left-to-right" evidence="10">
        <dbReference type="Rhea" id="RHEA:70828"/>
    </physiologicalReaction>
</comment>
<accession>A0A498ME32</accession>
<dbReference type="CDD" id="cd18870">
    <property type="entry name" value="NUDIX_AcylCoAdiphos_Nudt19"/>
    <property type="match status" value="1"/>
</dbReference>
<evidence type="ECO:0000256" key="5">
    <source>
        <dbReference type="ARBA" id="ARBA00022553"/>
    </source>
</evidence>
<comment type="catalytic activity">
    <reaction evidence="14">
        <text>L-leucine(out) + L-arginine(in) = L-leucine(in) + L-arginine(out)</text>
        <dbReference type="Rhea" id="RHEA:71059"/>
        <dbReference type="ChEBI" id="CHEBI:32682"/>
        <dbReference type="ChEBI" id="CHEBI:57427"/>
    </reaction>
    <physiologicalReaction direction="left-to-right" evidence="14">
        <dbReference type="Rhea" id="RHEA:71060"/>
    </physiologicalReaction>
</comment>
<feature type="transmembrane region" description="Helical" evidence="20">
    <location>
        <begin position="423"/>
        <end position="444"/>
    </location>
</feature>
<dbReference type="InterPro" id="IPR050598">
    <property type="entry name" value="AminoAcid_Transporter"/>
</dbReference>
<keyword evidence="8 20" id="KW-0472">Membrane</keyword>
<evidence type="ECO:0000256" key="7">
    <source>
        <dbReference type="ARBA" id="ARBA00022989"/>
    </source>
</evidence>